<accession>F3ZY01</accession>
<protein>
    <recommendedName>
        <fullName evidence="4">ParB/Sulfiredoxin domain-containing protein</fullName>
    </recommendedName>
</protein>
<reference evidence="2 3" key="2">
    <citation type="journal article" date="2011" name="Stand. Genomic Sci.">
        <title>Complete genome sequence of Mahella australiensis type strain (50-1 BON).</title>
        <authorList>
            <person name="Sikorski J."/>
            <person name="Teshima H."/>
            <person name="Nolan M."/>
            <person name="Lucas S."/>
            <person name="Hammon N."/>
            <person name="Deshpande S."/>
            <person name="Cheng J.F."/>
            <person name="Pitluck S."/>
            <person name="Liolios K."/>
            <person name="Pagani I."/>
            <person name="Ivanova N."/>
            <person name="Huntemann M."/>
            <person name="Mavromatis K."/>
            <person name="Ovchinikova G."/>
            <person name="Pati A."/>
            <person name="Tapia R."/>
            <person name="Han C."/>
            <person name="Goodwin L."/>
            <person name="Chen A."/>
            <person name="Palaniappan K."/>
            <person name="Land M."/>
            <person name="Hauser L."/>
            <person name="Ngatchou-Djao O.D."/>
            <person name="Rohde M."/>
            <person name="Pukall R."/>
            <person name="Spring S."/>
            <person name="Abt B."/>
            <person name="Goker M."/>
            <person name="Detter J.C."/>
            <person name="Woyke T."/>
            <person name="Bristow J."/>
            <person name="Markowitz V."/>
            <person name="Hugenholtz P."/>
            <person name="Eisen J.A."/>
            <person name="Kyrpides N.C."/>
            <person name="Klenk H.P."/>
            <person name="Lapidus A."/>
        </authorList>
    </citation>
    <scope>NUCLEOTIDE SEQUENCE [LARGE SCALE GENOMIC DNA]</scope>
    <source>
        <strain evidence="3">DSM 15567 / CIP 107919 / 50-1 BON</strain>
    </source>
</reference>
<dbReference type="OrthoDB" id="9769293at2"/>
<dbReference type="KEGG" id="mas:Mahau_2548"/>
<evidence type="ECO:0008006" key="4">
    <source>
        <dbReference type="Google" id="ProtNLM"/>
    </source>
</evidence>
<sequence>MSITISPLDLVLDTQNPRFVILARREQVDIRKYLVTYEDVCQLAAAINEYGSLLPGERIVVLQENEKYVVIEGNRRTCSLQLLLSRNLIPDGFAHRIPHTSAKILENCHRIEVDVLPDRNSALDLMTKRHIQGVKEWKPLAKKQFFAANYNDGDGQSVQNLSRITGIKEGDIKEDIRDYKFFFNVYKKYCAAHPDFDKEIIVLKIDPFWRIFKAKFEYPVGMKVNPKDFLKISYDDTFNTVSALPPALFEQITQLVFEKSIVEERITTRNVLSDIEEIRPLLQAVMDSIDVSPPNDGDTSSGDGAAAGANGTQQPPANGGNGEHPPQGGANGGSAVGQDGNTGDDNGDQSGGPRPGGPPPRSFFETISWRDKLNPTNQQHQGLLYAINELYALSNTSCGRQKAYRTFPIATGMILRTVYEQALRLRLMQVNLWGAYCQLRNGALPTLKTMEDFINLDTNKATVFPDQGMIIIYDRVIAATHRDFLNANIHYPGNINVTADSLEAIAAGGMYALIQGIINLIV</sequence>
<evidence type="ECO:0000256" key="1">
    <source>
        <dbReference type="SAM" id="MobiDB-lite"/>
    </source>
</evidence>
<organism evidence="2 3">
    <name type="scientific">Mahella australiensis (strain DSM 15567 / CIP 107919 / 50-1 BON)</name>
    <dbReference type="NCBI Taxonomy" id="697281"/>
    <lineage>
        <taxon>Bacteria</taxon>
        <taxon>Bacillati</taxon>
        <taxon>Bacillota</taxon>
        <taxon>Clostridia</taxon>
        <taxon>Thermoanaerobacterales</taxon>
        <taxon>Thermoanaerobacterales Family IV. Incertae Sedis</taxon>
        <taxon>Mahella</taxon>
    </lineage>
</organism>
<evidence type="ECO:0000313" key="2">
    <source>
        <dbReference type="EMBL" id="AEE97697.1"/>
    </source>
</evidence>
<keyword evidence="3" id="KW-1185">Reference proteome</keyword>
<dbReference type="EMBL" id="CP002360">
    <property type="protein sequence ID" value="AEE97697.1"/>
    <property type="molecule type" value="Genomic_DNA"/>
</dbReference>
<dbReference type="AlphaFoldDB" id="F3ZY01"/>
<name>F3ZY01_MAHA5</name>
<proteinExistence type="predicted"/>
<dbReference type="Proteomes" id="UP000008457">
    <property type="component" value="Chromosome"/>
</dbReference>
<dbReference type="eggNOG" id="COG3170">
    <property type="taxonomic scope" value="Bacteria"/>
</dbReference>
<dbReference type="STRING" id="697281.Mahau_2548"/>
<dbReference type="RefSeq" id="WP_013782120.1">
    <property type="nucleotide sequence ID" value="NC_015520.1"/>
</dbReference>
<evidence type="ECO:0000313" key="3">
    <source>
        <dbReference type="Proteomes" id="UP000008457"/>
    </source>
</evidence>
<gene>
    <name evidence="2" type="ordered locus">Mahau_2548</name>
</gene>
<feature type="region of interest" description="Disordered" evidence="1">
    <location>
        <begin position="289"/>
        <end position="365"/>
    </location>
</feature>
<reference evidence="3" key="1">
    <citation type="submission" date="2010-11" db="EMBL/GenBank/DDBJ databases">
        <title>The complete genome of Mahella australiensis DSM 15567.</title>
        <authorList>
            <consortium name="US DOE Joint Genome Institute (JGI-PGF)"/>
            <person name="Lucas S."/>
            <person name="Copeland A."/>
            <person name="Lapidus A."/>
            <person name="Bruce D."/>
            <person name="Goodwin L."/>
            <person name="Pitluck S."/>
            <person name="Kyrpides N."/>
            <person name="Mavromatis K."/>
            <person name="Pagani I."/>
            <person name="Ivanova N."/>
            <person name="Teshima H."/>
            <person name="Brettin T."/>
            <person name="Detter J.C."/>
            <person name="Han C."/>
            <person name="Tapia R."/>
            <person name="Land M."/>
            <person name="Hauser L."/>
            <person name="Markowitz V."/>
            <person name="Cheng J.-F."/>
            <person name="Hugenholtz P."/>
            <person name="Woyke T."/>
            <person name="Wu D."/>
            <person name="Spring S."/>
            <person name="Pukall R."/>
            <person name="Steenblock K."/>
            <person name="Schneider S."/>
            <person name="Klenk H.-P."/>
            <person name="Eisen J.A."/>
        </authorList>
    </citation>
    <scope>NUCLEOTIDE SEQUENCE [LARGE SCALE GENOMIC DNA]</scope>
    <source>
        <strain evidence="3">DSM 15567 / CIP 107919 / 50-1 BON</strain>
    </source>
</reference>
<feature type="compositionally biased region" description="Low complexity" evidence="1">
    <location>
        <begin position="295"/>
        <end position="317"/>
    </location>
</feature>
<dbReference type="HOGENOM" id="CLU_528670_0_0_9"/>